<sequence length="44" mass="5062">PSKLISSVQSKMTTYKVHNRHCILYKFQQGKNAARACESIFSFL</sequence>
<feature type="domain" description="Mos1 transposase HTH" evidence="1">
    <location>
        <begin position="16"/>
        <end position="42"/>
    </location>
</feature>
<dbReference type="Pfam" id="PF17906">
    <property type="entry name" value="HTH_48"/>
    <property type="match status" value="1"/>
</dbReference>
<evidence type="ECO:0000313" key="3">
    <source>
        <dbReference type="Proteomes" id="UP000008237"/>
    </source>
</evidence>
<evidence type="ECO:0000313" key="2">
    <source>
        <dbReference type="EMBL" id="EFN88470.1"/>
    </source>
</evidence>
<organism evidence="3">
    <name type="scientific">Harpegnathos saltator</name>
    <name type="common">Jerdon's jumping ant</name>
    <dbReference type="NCBI Taxonomy" id="610380"/>
    <lineage>
        <taxon>Eukaryota</taxon>
        <taxon>Metazoa</taxon>
        <taxon>Ecdysozoa</taxon>
        <taxon>Arthropoda</taxon>
        <taxon>Hexapoda</taxon>
        <taxon>Insecta</taxon>
        <taxon>Pterygota</taxon>
        <taxon>Neoptera</taxon>
        <taxon>Endopterygota</taxon>
        <taxon>Hymenoptera</taxon>
        <taxon>Apocrita</taxon>
        <taxon>Aculeata</taxon>
        <taxon>Formicoidea</taxon>
        <taxon>Formicidae</taxon>
        <taxon>Ponerinae</taxon>
        <taxon>Ponerini</taxon>
        <taxon>Harpegnathos</taxon>
    </lineage>
</organism>
<gene>
    <name evidence="2" type="ORF">EAI_08542</name>
</gene>
<name>E2B760_HARSA</name>
<dbReference type="EMBL" id="GL446121">
    <property type="protein sequence ID" value="EFN88470.1"/>
    <property type="molecule type" value="Genomic_DNA"/>
</dbReference>
<reference evidence="2 3" key="1">
    <citation type="journal article" date="2010" name="Science">
        <title>Genomic comparison of the ants Camponotus floridanus and Harpegnathos saltator.</title>
        <authorList>
            <person name="Bonasio R."/>
            <person name="Zhang G."/>
            <person name="Ye C."/>
            <person name="Mutti N.S."/>
            <person name="Fang X."/>
            <person name="Qin N."/>
            <person name="Donahue G."/>
            <person name="Yang P."/>
            <person name="Li Q."/>
            <person name="Li C."/>
            <person name="Zhang P."/>
            <person name="Huang Z."/>
            <person name="Berger S.L."/>
            <person name="Reinberg D."/>
            <person name="Wang J."/>
            <person name="Liebig J."/>
        </authorList>
    </citation>
    <scope>NUCLEOTIDE SEQUENCE [LARGE SCALE GENOMIC DNA]</scope>
    <source>
        <strain evidence="2 3">R22 G/1</strain>
    </source>
</reference>
<accession>E2B760</accession>
<feature type="non-terminal residue" evidence="2">
    <location>
        <position position="1"/>
    </location>
</feature>
<dbReference type="Gene3D" id="1.10.10.1450">
    <property type="match status" value="1"/>
</dbReference>
<proteinExistence type="predicted"/>
<feature type="non-terminal residue" evidence="2">
    <location>
        <position position="44"/>
    </location>
</feature>
<keyword evidence="3" id="KW-1185">Reference proteome</keyword>
<dbReference type="AlphaFoldDB" id="E2B760"/>
<evidence type="ECO:0000259" key="1">
    <source>
        <dbReference type="Pfam" id="PF17906"/>
    </source>
</evidence>
<dbReference type="Proteomes" id="UP000008237">
    <property type="component" value="Unassembled WGS sequence"/>
</dbReference>
<protein>
    <recommendedName>
        <fullName evidence="1">Mos1 transposase HTH domain-containing protein</fullName>
    </recommendedName>
</protein>
<dbReference type="InterPro" id="IPR041426">
    <property type="entry name" value="Mos1_HTH"/>
</dbReference>
<dbReference type="InParanoid" id="E2B760"/>